<feature type="domain" description="PAC" evidence="8">
    <location>
        <begin position="250"/>
        <end position="302"/>
    </location>
</feature>
<keyword evidence="3" id="KW-0597">Phosphoprotein</keyword>
<dbReference type="InterPro" id="IPR013656">
    <property type="entry name" value="PAS_4"/>
</dbReference>
<feature type="domain" description="PAC" evidence="8">
    <location>
        <begin position="125"/>
        <end position="177"/>
    </location>
</feature>
<dbReference type="InterPro" id="IPR013767">
    <property type="entry name" value="PAS_fold"/>
</dbReference>
<dbReference type="SUPFAM" id="SSF55874">
    <property type="entry name" value="ATPase domain of HSP90 chaperone/DNA topoisomerase II/histidine kinase"/>
    <property type="match status" value="1"/>
</dbReference>
<dbReference type="InterPro" id="IPR000014">
    <property type="entry name" value="PAS"/>
</dbReference>
<dbReference type="InterPro" id="IPR036097">
    <property type="entry name" value="HisK_dim/P_sf"/>
</dbReference>
<proteinExistence type="predicted"/>
<dbReference type="CDD" id="cd00130">
    <property type="entry name" value="PAS"/>
    <property type="match status" value="2"/>
</dbReference>
<feature type="domain" description="Histidine kinase" evidence="6">
    <location>
        <begin position="485"/>
        <end position="738"/>
    </location>
</feature>
<dbReference type="InterPro" id="IPR000700">
    <property type="entry name" value="PAS-assoc_C"/>
</dbReference>
<evidence type="ECO:0000256" key="1">
    <source>
        <dbReference type="ARBA" id="ARBA00000085"/>
    </source>
</evidence>
<comment type="catalytic activity">
    <reaction evidence="1">
        <text>ATP + protein L-histidine = ADP + protein N-phospho-L-histidine.</text>
        <dbReference type="EC" id="2.7.13.3"/>
    </reaction>
</comment>
<dbReference type="InterPro" id="IPR036890">
    <property type="entry name" value="HATPase_C_sf"/>
</dbReference>
<dbReference type="PROSITE" id="PS50112">
    <property type="entry name" value="PAS"/>
    <property type="match status" value="2"/>
</dbReference>
<dbReference type="Gene3D" id="3.30.450.40">
    <property type="match status" value="1"/>
</dbReference>
<dbReference type="CDD" id="cd00082">
    <property type="entry name" value="HisKA"/>
    <property type="match status" value="1"/>
</dbReference>
<dbReference type="InterPro" id="IPR003661">
    <property type="entry name" value="HisK_dim/P_dom"/>
</dbReference>
<dbReference type="SUPFAM" id="SSF55781">
    <property type="entry name" value="GAF domain-like"/>
    <property type="match status" value="1"/>
</dbReference>
<dbReference type="Gene3D" id="3.30.565.10">
    <property type="entry name" value="Histidine kinase-like ATPase, C-terminal domain"/>
    <property type="match status" value="1"/>
</dbReference>
<dbReference type="PROSITE" id="PS50109">
    <property type="entry name" value="HIS_KIN"/>
    <property type="match status" value="1"/>
</dbReference>
<reference evidence="9" key="1">
    <citation type="submission" date="2018-07" db="EMBL/GenBank/DDBJ databases">
        <authorList>
            <consortium name="Genoscope - CEA"/>
            <person name="William W."/>
        </authorList>
    </citation>
    <scope>NUCLEOTIDE SEQUENCE</scope>
    <source>
        <strain evidence="9">IK1</strain>
    </source>
</reference>
<organism evidence="9">
    <name type="scientific">Uncultured Desulfatiglans sp</name>
    <dbReference type="NCBI Taxonomy" id="1748965"/>
    <lineage>
        <taxon>Bacteria</taxon>
        <taxon>Pseudomonadati</taxon>
        <taxon>Thermodesulfobacteriota</taxon>
        <taxon>Desulfobacteria</taxon>
        <taxon>Desulfatiglandales</taxon>
        <taxon>Desulfatiglandaceae</taxon>
        <taxon>Desulfatiglans</taxon>
        <taxon>environmental samples</taxon>
    </lineage>
</organism>
<evidence type="ECO:0000256" key="5">
    <source>
        <dbReference type="ARBA" id="ARBA00022777"/>
    </source>
</evidence>
<dbReference type="SMART" id="SM00387">
    <property type="entry name" value="HATPase_c"/>
    <property type="match status" value="1"/>
</dbReference>
<dbReference type="InterPro" id="IPR029016">
    <property type="entry name" value="GAF-like_dom_sf"/>
</dbReference>
<dbReference type="NCBIfam" id="TIGR00229">
    <property type="entry name" value="sensory_box"/>
    <property type="match status" value="2"/>
</dbReference>
<evidence type="ECO:0000256" key="4">
    <source>
        <dbReference type="ARBA" id="ARBA00022679"/>
    </source>
</evidence>
<dbReference type="SMART" id="SM00091">
    <property type="entry name" value="PAS"/>
    <property type="match status" value="2"/>
</dbReference>
<dbReference type="SUPFAM" id="SSF47384">
    <property type="entry name" value="Homodimeric domain of signal transducing histidine kinase"/>
    <property type="match status" value="1"/>
</dbReference>
<evidence type="ECO:0000259" key="8">
    <source>
        <dbReference type="PROSITE" id="PS50113"/>
    </source>
</evidence>
<keyword evidence="4 9" id="KW-0808">Transferase</keyword>
<dbReference type="InterPro" id="IPR001610">
    <property type="entry name" value="PAC"/>
</dbReference>
<dbReference type="SMART" id="SM00388">
    <property type="entry name" value="HisKA"/>
    <property type="match status" value="1"/>
</dbReference>
<dbReference type="InterPro" id="IPR035965">
    <property type="entry name" value="PAS-like_dom_sf"/>
</dbReference>
<feature type="domain" description="PAS" evidence="7">
    <location>
        <begin position="34"/>
        <end position="106"/>
    </location>
</feature>
<dbReference type="Pfam" id="PF02518">
    <property type="entry name" value="HATPase_c"/>
    <property type="match status" value="1"/>
</dbReference>
<dbReference type="SMART" id="SM00086">
    <property type="entry name" value="PAC"/>
    <property type="match status" value="2"/>
</dbReference>
<accession>A0A652ZZS7</accession>
<evidence type="ECO:0000259" key="6">
    <source>
        <dbReference type="PROSITE" id="PS50109"/>
    </source>
</evidence>
<dbReference type="PANTHER" id="PTHR43304">
    <property type="entry name" value="PHYTOCHROME-LIKE PROTEIN CPH1"/>
    <property type="match status" value="1"/>
</dbReference>
<dbReference type="Pfam" id="PF01590">
    <property type="entry name" value="GAF"/>
    <property type="match status" value="1"/>
</dbReference>
<dbReference type="InterPro" id="IPR003018">
    <property type="entry name" value="GAF"/>
</dbReference>
<dbReference type="GO" id="GO:0006355">
    <property type="term" value="P:regulation of DNA-templated transcription"/>
    <property type="evidence" value="ECO:0007669"/>
    <property type="project" value="InterPro"/>
</dbReference>
<dbReference type="PROSITE" id="PS50113">
    <property type="entry name" value="PAC"/>
    <property type="match status" value="2"/>
</dbReference>
<dbReference type="SMART" id="SM00065">
    <property type="entry name" value="GAF"/>
    <property type="match status" value="1"/>
</dbReference>
<evidence type="ECO:0000259" key="7">
    <source>
        <dbReference type="PROSITE" id="PS50112"/>
    </source>
</evidence>
<dbReference type="AlphaFoldDB" id="A0A652ZZS7"/>
<dbReference type="InterPro" id="IPR052162">
    <property type="entry name" value="Sensor_kinase/Photoreceptor"/>
</dbReference>
<name>A0A652ZZS7_UNCDX</name>
<feature type="domain" description="PAS" evidence="7">
    <location>
        <begin position="178"/>
        <end position="253"/>
    </location>
</feature>
<dbReference type="Gene3D" id="1.10.287.130">
    <property type="match status" value="1"/>
</dbReference>
<protein>
    <recommendedName>
        <fullName evidence="2">histidine kinase</fullName>
        <ecNumber evidence="2">2.7.13.3</ecNumber>
    </recommendedName>
</protein>
<dbReference type="GO" id="GO:0000155">
    <property type="term" value="F:phosphorelay sensor kinase activity"/>
    <property type="evidence" value="ECO:0007669"/>
    <property type="project" value="InterPro"/>
</dbReference>
<dbReference type="Pfam" id="PF00512">
    <property type="entry name" value="HisKA"/>
    <property type="match status" value="1"/>
</dbReference>
<dbReference type="Pfam" id="PF00989">
    <property type="entry name" value="PAS"/>
    <property type="match status" value="1"/>
</dbReference>
<dbReference type="Gene3D" id="3.30.450.20">
    <property type="entry name" value="PAS domain"/>
    <property type="match status" value="2"/>
</dbReference>
<dbReference type="InterPro" id="IPR003594">
    <property type="entry name" value="HATPase_dom"/>
</dbReference>
<dbReference type="EMBL" id="UPXX01000001">
    <property type="protein sequence ID" value="VBB41296.1"/>
    <property type="molecule type" value="Genomic_DNA"/>
</dbReference>
<dbReference type="PANTHER" id="PTHR43304:SF1">
    <property type="entry name" value="PAC DOMAIN-CONTAINING PROTEIN"/>
    <property type="match status" value="1"/>
</dbReference>
<dbReference type="InterPro" id="IPR005467">
    <property type="entry name" value="His_kinase_dom"/>
</dbReference>
<evidence type="ECO:0000256" key="2">
    <source>
        <dbReference type="ARBA" id="ARBA00012438"/>
    </source>
</evidence>
<dbReference type="SUPFAM" id="SSF55785">
    <property type="entry name" value="PYP-like sensor domain (PAS domain)"/>
    <property type="match status" value="2"/>
</dbReference>
<dbReference type="Pfam" id="PF08448">
    <property type="entry name" value="PAS_4"/>
    <property type="match status" value="1"/>
</dbReference>
<sequence>MDENSTHEQLVERIKTLELDAARRSEAENALRDSEQLLSQIIQGSPIPTFVIDKDHCVTHYNRACENLTGVNAEDILGTRRQWSAFYSEERPVLADFIVDQAPGEEIVRLYGRRCRRSSVIEGAYEAEGFFQALGQKGRWLFFTAAPLYGQHREVIGAVETLQDMTDRKRAEEEVRNSERRYRTLLDFVPYPMVAFSLEGKVTYVNAAFTETFGWTFQELKGQRIPYVPEGLEKETYEKLQELIRTRMVLRHETKRRTRDGRTLDVVMRGVVFLDDEGEPAGELVILRDITNEKRLARNNEILYRISVALPEYPDLEELLDYISEEVRHLLGSEGALVILHDEEKKELYALGGAYDDTATERRVKEIRWGMDQLVAGKVIQTGEPMIVTDTSTDSTLHQERDKKLGYHTRNLVLVPLRSFDRIIGSLCAINKIEGNFDETDEALLSMIAGTVVLSIENARFSEELKRAYREVSSLNRAKDKVINHLSHELKTPISVLSGSLNVLERRLEELPEQNWKTTMARARRNLDRITEIEDEVDDIMQGRTHEIYAMMNLLVEQCTDELETLLAEMVGELPGITRVRRRIEELFSPREMVARKVLLHDFVSERLPVLQAEFPRREVDIFLEVEPVPPILIPVEAIQKIFDGLVKNAVENTPNEGKIEIAVKKEGTGALLRVRDYGVGITPDHQRRIFEGFFTTRDTLAYSSKRPFDFNAGGKGADLLRMKIFSERYHFRIEMDSTRCRFIPKEDDVCPSRISDCACCDSREDCFNSGGTVFTLHFPPAP</sequence>
<gene>
    <name evidence="9" type="ORF">TRIP_B10024</name>
</gene>
<keyword evidence="5 9" id="KW-0418">Kinase</keyword>
<evidence type="ECO:0000313" key="9">
    <source>
        <dbReference type="EMBL" id="VBB41296.1"/>
    </source>
</evidence>
<evidence type="ECO:0000256" key="3">
    <source>
        <dbReference type="ARBA" id="ARBA00022553"/>
    </source>
</evidence>
<dbReference type="EC" id="2.7.13.3" evidence="2"/>